<comment type="caution">
    <text evidence="2">The sequence shown here is derived from an EMBL/GenBank/DDBJ whole genome shotgun (WGS) entry which is preliminary data.</text>
</comment>
<dbReference type="EMBL" id="BARS01010197">
    <property type="protein sequence ID" value="GAF90857.1"/>
    <property type="molecule type" value="Genomic_DNA"/>
</dbReference>
<name>X0TRS3_9ZZZZ</name>
<reference evidence="2" key="1">
    <citation type="journal article" date="2014" name="Front. Microbiol.">
        <title>High frequency of phylogenetically diverse reductive dehalogenase-homologous genes in deep subseafloor sedimentary metagenomes.</title>
        <authorList>
            <person name="Kawai M."/>
            <person name="Futagami T."/>
            <person name="Toyoda A."/>
            <person name="Takaki Y."/>
            <person name="Nishi S."/>
            <person name="Hori S."/>
            <person name="Arai W."/>
            <person name="Tsubouchi T."/>
            <person name="Morono Y."/>
            <person name="Uchiyama I."/>
            <person name="Ito T."/>
            <person name="Fujiyama A."/>
            <person name="Inagaki F."/>
            <person name="Takami H."/>
        </authorList>
    </citation>
    <scope>NUCLEOTIDE SEQUENCE</scope>
    <source>
        <strain evidence="2">Expedition CK06-06</strain>
    </source>
</reference>
<feature type="domain" description="GH18" evidence="1">
    <location>
        <begin position="1"/>
        <end position="56"/>
    </location>
</feature>
<feature type="non-terminal residue" evidence="2">
    <location>
        <position position="1"/>
    </location>
</feature>
<gene>
    <name evidence="2" type="ORF">S01H1_18969</name>
</gene>
<evidence type="ECO:0000259" key="1">
    <source>
        <dbReference type="PROSITE" id="PS51910"/>
    </source>
</evidence>
<dbReference type="InterPro" id="IPR001223">
    <property type="entry name" value="Glyco_hydro18_cat"/>
</dbReference>
<sequence length="56" mass="6301">LNNTLISLDDEESVALKAEYVINNNAAGIIIWPLMGDYLNDSKTPLLDAIYQNFSW</sequence>
<proteinExistence type="predicted"/>
<dbReference type="GO" id="GO:0005975">
    <property type="term" value="P:carbohydrate metabolic process"/>
    <property type="evidence" value="ECO:0007669"/>
    <property type="project" value="InterPro"/>
</dbReference>
<organism evidence="2">
    <name type="scientific">marine sediment metagenome</name>
    <dbReference type="NCBI Taxonomy" id="412755"/>
    <lineage>
        <taxon>unclassified sequences</taxon>
        <taxon>metagenomes</taxon>
        <taxon>ecological metagenomes</taxon>
    </lineage>
</organism>
<dbReference type="Gene3D" id="3.20.20.80">
    <property type="entry name" value="Glycosidases"/>
    <property type="match status" value="1"/>
</dbReference>
<dbReference type="PROSITE" id="PS51910">
    <property type="entry name" value="GH18_2"/>
    <property type="match status" value="1"/>
</dbReference>
<protein>
    <recommendedName>
        <fullName evidence="1">GH18 domain-containing protein</fullName>
    </recommendedName>
</protein>
<dbReference type="InterPro" id="IPR017853">
    <property type="entry name" value="GH"/>
</dbReference>
<evidence type="ECO:0000313" key="2">
    <source>
        <dbReference type="EMBL" id="GAF90857.1"/>
    </source>
</evidence>
<accession>X0TRS3</accession>
<dbReference type="AlphaFoldDB" id="X0TRS3"/>
<dbReference type="SUPFAM" id="SSF51445">
    <property type="entry name" value="(Trans)glycosidases"/>
    <property type="match status" value="1"/>
</dbReference>